<dbReference type="EMBL" id="BJLF01000003">
    <property type="protein sequence ID" value="GEA50035.1"/>
    <property type="molecule type" value="Genomic_DNA"/>
</dbReference>
<dbReference type="Proteomes" id="UP000318717">
    <property type="component" value="Unassembled WGS sequence"/>
</dbReference>
<evidence type="ECO:0008006" key="3">
    <source>
        <dbReference type="Google" id="ProtNLM"/>
    </source>
</evidence>
<sequence length="225" mass="25306">MSKAKNKITALTTLSIVALLSGCQSEPNQQAAMEVPSDPIQKMVFEQILEPEGLTDRSYPFEYGYADLNGDTEDEVFVLMQDPYFCGTGGCSAYLFNSSFEKMSKFTVVKKPVLISHTDTNGWKSITVWSDGSLRLLQYDGESYPSNASTQPIFNRDARKRMAHDLAVKSDLYLDGGYELTERTDLPIFTPIDQFSFQFKRESDPDSVFVVNVNTLTSDIFFSKE</sequence>
<gene>
    <name evidence="1" type="ORF">VIN01S_08390</name>
</gene>
<proteinExistence type="predicted"/>
<evidence type="ECO:0000313" key="2">
    <source>
        <dbReference type="Proteomes" id="UP000318717"/>
    </source>
</evidence>
<keyword evidence="2" id="KW-1185">Reference proteome</keyword>
<evidence type="ECO:0000313" key="1">
    <source>
        <dbReference type="EMBL" id="GEA50035.1"/>
    </source>
</evidence>
<reference evidence="1 2" key="1">
    <citation type="submission" date="2019-06" db="EMBL/GenBank/DDBJ databases">
        <title>Whole genome shotgun sequence of Vibrio inusitatus NBRC 102082.</title>
        <authorList>
            <person name="Hosoyama A."/>
            <person name="Uohara A."/>
            <person name="Ohji S."/>
            <person name="Ichikawa N."/>
        </authorList>
    </citation>
    <scope>NUCLEOTIDE SEQUENCE [LARGE SCALE GENOMIC DNA]</scope>
    <source>
        <strain evidence="1 2">NBRC 102082</strain>
    </source>
</reference>
<dbReference type="PROSITE" id="PS51257">
    <property type="entry name" value="PROKAR_LIPOPROTEIN"/>
    <property type="match status" value="1"/>
</dbReference>
<dbReference type="OrthoDB" id="5348860at2"/>
<name>A0A4Y3HSP6_9VIBR</name>
<dbReference type="AlphaFoldDB" id="A0A4Y3HSP6"/>
<comment type="caution">
    <text evidence="1">The sequence shown here is derived from an EMBL/GenBank/DDBJ whole genome shotgun (WGS) entry which is preliminary data.</text>
</comment>
<accession>A0A4Y3HSP6</accession>
<dbReference type="RefSeq" id="WP_141344390.1">
    <property type="nucleotide sequence ID" value="NZ_BJLF01000003.1"/>
</dbReference>
<organism evidence="1 2">
    <name type="scientific">Vibrio inusitatus NBRC 102082</name>
    <dbReference type="NCBI Taxonomy" id="1219070"/>
    <lineage>
        <taxon>Bacteria</taxon>
        <taxon>Pseudomonadati</taxon>
        <taxon>Pseudomonadota</taxon>
        <taxon>Gammaproteobacteria</taxon>
        <taxon>Vibrionales</taxon>
        <taxon>Vibrionaceae</taxon>
        <taxon>Vibrio</taxon>
    </lineage>
</organism>
<protein>
    <recommendedName>
        <fullName evidence="3">Lipoprotein</fullName>
    </recommendedName>
</protein>